<evidence type="ECO:0000256" key="2">
    <source>
        <dbReference type="ARBA" id="ARBA00023125"/>
    </source>
</evidence>
<dbReference type="InterPro" id="IPR001647">
    <property type="entry name" value="HTH_TetR"/>
</dbReference>
<dbReference type="EMBL" id="JBHSON010000013">
    <property type="protein sequence ID" value="MFC5746250.1"/>
    <property type="molecule type" value="Genomic_DNA"/>
</dbReference>
<keyword evidence="3" id="KW-0804">Transcription</keyword>
<keyword evidence="1" id="KW-0805">Transcription regulation</keyword>
<dbReference type="PANTHER" id="PTHR30055">
    <property type="entry name" value="HTH-TYPE TRANSCRIPTIONAL REGULATOR RUTR"/>
    <property type="match status" value="1"/>
</dbReference>
<dbReference type="PANTHER" id="PTHR30055:SF234">
    <property type="entry name" value="HTH-TYPE TRANSCRIPTIONAL REGULATOR BETI"/>
    <property type="match status" value="1"/>
</dbReference>
<dbReference type="InterPro" id="IPR023772">
    <property type="entry name" value="DNA-bd_HTH_TetR-type_CS"/>
</dbReference>
<keyword evidence="7" id="KW-1185">Reference proteome</keyword>
<proteinExistence type="predicted"/>
<dbReference type="PROSITE" id="PS01081">
    <property type="entry name" value="HTH_TETR_1"/>
    <property type="match status" value="1"/>
</dbReference>
<name>A0ABW0ZZ88_9ACTN</name>
<reference evidence="7" key="1">
    <citation type="journal article" date="2019" name="Int. J. Syst. Evol. Microbiol.">
        <title>The Global Catalogue of Microorganisms (GCM) 10K type strain sequencing project: providing services to taxonomists for standard genome sequencing and annotation.</title>
        <authorList>
            <consortium name="The Broad Institute Genomics Platform"/>
            <consortium name="The Broad Institute Genome Sequencing Center for Infectious Disease"/>
            <person name="Wu L."/>
            <person name="Ma J."/>
        </authorList>
    </citation>
    <scope>NUCLEOTIDE SEQUENCE [LARGE SCALE GENOMIC DNA]</scope>
    <source>
        <strain evidence="7">KCTC 42087</strain>
    </source>
</reference>
<dbReference type="PROSITE" id="PS50977">
    <property type="entry name" value="HTH_TETR_2"/>
    <property type="match status" value="1"/>
</dbReference>
<comment type="caution">
    <text evidence="6">The sequence shown here is derived from an EMBL/GenBank/DDBJ whole genome shotgun (WGS) entry which is preliminary data.</text>
</comment>
<dbReference type="SUPFAM" id="SSF46689">
    <property type="entry name" value="Homeodomain-like"/>
    <property type="match status" value="1"/>
</dbReference>
<evidence type="ECO:0000313" key="7">
    <source>
        <dbReference type="Proteomes" id="UP001596074"/>
    </source>
</evidence>
<evidence type="ECO:0000313" key="6">
    <source>
        <dbReference type="EMBL" id="MFC5746250.1"/>
    </source>
</evidence>
<organism evidence="6 7">
    <name type="scientific">Actinomadura rugatobispora</name>
    <dbReference type="NCBI Taxonomy" id="1994"/>
    <lineage>
        <taxon>Bacteria</taxon>
        <taxon>Bacillati</taxon>
        <taxon>Actinomycetota</taxon>
        <taxon>Actinomycetes</taxon>
        <taxon>Streptosporangiales</taxon>
        <taxon>Thermomonosporaceae</taxon>
        <taxon>Actinomadura</taxon>
    </lineage>
</organism>
<evidence type="ECO:0000256" key="4">
    <source>
        <dbReference type="PROSITE-ProRule" id="PRU00335"/>
    </source>
</evidence>
<dbReference type="Proteomes" id="UP001596074">
    <property type="component" value="Unassembled WGS sequence"/>
</dbReference>
<dbReference type="Pfam" id="PF00440">
    <property type="entry name" value="TetR_N"/>
    <property type="match status" value="1"/>
</dbReference>
<protein>
    <submittedName>
        <fullName evidence="6">TetR/AcrR family transcriptional regulator</fullName>
    </submittedName>
</protein>
<sequence>MARNNPAGDVRERLVQAALGLFAQHGVNGTSLQMIADEIGVTKAAVYYHFPSKEDLVEAVVTPYLRDLAAVVEAAEGRHRRADRLDTLLGGIIDLLVDNRELHIALQADPVIRRHVDGRPDMRDLGMRAGLLMMGTRTDTHALIITLIVSGGLAYASTSPYLADLDDTELRRELHTTARRILGIKTPITQH</sequence>
<dbReference type="RefSeq" id="WP_378281874.1">
    <property type="nucleotide sequence ID" value="NZ_JBHSON010000013.1"/>
</dbReference>
<feature type="DNA-binding region" description="H-T-H motif" evidence="4">
    <location>
        <begin position="31"/>
        <end position="50"/>
    </location>
</feature>
<dbReference type="InterPro" id="IPR009057">
    <property type="entry name" value="Homeodomain-like_sf"/>
</dbReference>
<keyword evidence="2 4" id="KW-0238">DNA-binding</keyword>
<evidence type="ECO:0000256" key="3">
    <source>
        <dbReference type="ARBA" id="ARBA00023163"/>
    </source>
</evidence>
<dbReference type="Gene3D" id="1.10.357.10">
    <property type="entry name" value="Tetracycline Repressor, domain 2"/>
    <property type="match status" value="1"/>
</dbReference>
<feature type="domain" description="HTH tetR-type" evidence="5">
    <location>
        <begin position="8"/>
        <end position="68"/>
    </location>
</feature>
<evidence type="ECO:0000259" key="5">
    <source>
        <dbReference type="PROSITE" id="PS50977"/>
    </source>
</evidence>
<dbReference type="PRINTS" id="PR00455">
    <property type="entry name" value="HTHTETR"/>
</dbReference>
<evidence type="ECO:0000256" key="1">
    <source>
        <dbReference type="ARBA" id="ARBA00023015"/>
    </source>
</evidence>
<gene>
    <name evidence="6" type="ORF">ACFPZN_11575</name>
</gene>
<dbReference type="InterPro" id="IPR050109">
    <property type="entry name" value="HTH-type_TetR-like_transc_reg"/>
</dbReference>
<accession>A0ABW0ZZ88</accession>